<keyword evidence="6" id="KW-0472">Membrane</keyword>
<dbReference type="InterPro" id="IPR019594">
    <property type="entry name" value="Glu/Gly-bd"/>
</dbReference>
<sequence length="1281" mass="141232">MMSKQADLPVLVGRNFALECWSRTSRDTHSCLALAQLLEVAQAAKRRCLNCHGKRVSRTDCRPPVHETAGRSKNSEKKLAEAFAVAERVRRAVVRNWTNCTSGVSVRQRPPSETSVAFASDELRQPLQRQSRRWRDGGEADVEPASGPPDAAEARGLCVSLQPRPDLRQQRSAPGAKGSRTSCATPPWPDREFARPLFSSLGPACALCPARPPQQAPYKQVVLGVWPTGGTFPLLTAALPGPSEFWPTNPYPAVNSQLGRLAERSRCGSARPGGRYSAAALILPAGLAAARESKSSDGRILRYPGLTQQIPTDNRCRQDAERLYLHQLEPAASSLADTGRQHRAPRDLNPALPECNYRVGSMKCGRSRCPRRRSQANASSPLGWTGVSLPESRPISPGDPSRPTGRPAPAAEKGVVAIVGPTSPAAAEQVSQWNYRATERRLHYFVNLNPHHGTLGSALMDFIRSQETWGHFAIIYRDPDTLLKYELMLNKLETPVITRQWVKKSGSYKHILTDLKNAACSATSLTYLWKTMSSGWTCLTSRWFGRPTSQRSPCCRWCPPAGQYGRGSAVERMRAEIFNIGDSAAQYRGLLENMIPMAAAIVFDSIQLWLTAFTSPAGSAGGTAADDLWDRGSASGRTEPAAQLHEIDPGGHLTADAYGACEVRLGLEAGELQPEAYLRAHLGGFLECWDRLHGFNISRTFQEPLEEVQKKLQNKTLRVTTDAPFIKVKNKNDSNSPPQFDGFCIQMLKPHRPGGPASTSPSALWRTETMAPKLATTARATRFETHDRRASSTKLRPLTITYERERVIDFTTPYMSLGLSILFKKPVKTKPHLSHFCRLCRRRCGARIGAYVFRQLRTIRGCQLSPYEWYNPIRAARILRQVENQFSMPTASGSLLVRSCSKARRSGPALSTKTYQRKSGGSSTLIMISSYTANLAPFLTVERMHSPIESVEDLARQTKIKYGTLASGSTYQWRRSIQVFKDHVGLHEQEAGGVVNKTEDGIRGAAGRLPPSSWEHHEERRNCDLMKVGGLLDSKGYGIGLTTGARKLRRRWWREEDIEKPCDEASSDGQEEPPASHRPGAGVYVVLLGGMLLGAASPLWWSSASVPSGAPCRRQSISTELCQELRFASRCFGSSTRPANHLAQRAHRATAGRHRRHRGSHRLHFQQQRPAPGGPPGAVSDGRRRLAAAAALAPSPQLRGRALAGRAAAEARSRTAEGGLRLSDSTAKTVTQRLRDAETPVTQRLRDAETDSVTQRDSVRRDSVTQKTQRLREQRRDAETP</sequence>
<evidence type="ECO:0000256" key="5">
    <source>
        <dbReference type="ARBA" id="ARBA00023065"/>
    </source>
</evidence>
<feature type="compositionally biased region" description="Basic and acidic residues" evidence="11">
    <location>
        <begin position="1257"/>
        <end position="1281"/>
    </location>
</feature>
<name>A0A1I8FJ76_9PLAT</name>
<reference evidence="14" key="1">
    <citation type="submission" date="2016-11" db="UniProtKB">
        <authorList>
            <consortium name="WormBaseParasite"/>
        </authorList>
    </citation>
    <scope>IDENTIFICATION</scope>
</reference>
<keyword evidence="9" id="KW-1071">Ligand-gated ion channel</keyword>
<keyword evidence="13" id="KW-1185">Reference proteome</keyword>
<dbReference type="InterPro" id="IPR028082">
    <property type="entry name" value="Peripla_BP_I"/>
</dbReference>
<dbReference type="Pfam" id="PF00060">
    <property type="entry name" value="Lig_chan"/>
    <property type="match status" value="1"/>
</dbReference>
<feature type="compositionally biased region" description="Basic and acidic residues" evidence="11">
    <location>
        <begin position="1233"/>
        <end position="1249"/>
    </location>
</feature>
<feature type="region of interest" description="Disordered" evidence="11">
    <location>
        <begin position="102"/>
        <end position="189"/>
    </location>
</feature>
<dbReference type="Pfam" id="PF10613">
    <property type="entry name" value="Lig_chan-Glu_bd"/>
    <property type="match status" value="1"/>
</dbReference>
<evidence type="ECO:0000256" key="3">
    <source>
        <dbReference type="ARBA" id="ARBA00022692"/>
    </source>
</evidence>
<accession>A0A1I8FJ76</accession>
<dbReference type="SUPFAM" id="SSF53822">
    <property type="entry name" value="Periplasmic binding protein-like I"/>
    <property type="match status" value="1"/>
</dbReference>
<keyword evidence="5" id="KW-0406">Ion transport</keyword>
<dbReference type="GO" id="GO:0015276">
    <property type="term" value="F:ligand-gated monoatomic ion channel activity"/>
    <property type="evidence" value="ECO:0007669"/>
    <property type="project" value="InterPro"/>
</dbReference>
<feature type="compositionally biased region" description="Basic residues" evidence="11">
    <location>
        <begin position="1144"/>
        <end position="1164"/>
    </location>
</feature>
<evidence type="ECO:0000256" key="2">
    <source>
        <dbReference type="ARBA" id="ARBA00022448"/>
    </source>
</evidence>
<comment type="subcellular location">
    <subcellularLocation>
        <location evidence="1">Membrane</location>
        <topology evidence="1">Multi-pass membrane protein</topology>
    </subcellularLocation>
</comment>
<dbReference type="SMART" id="SM00079">
    <property type="entry name" value="PBPe"/>
    <property type="match status" value="1"/>
</dbReference>
<evidence type="ECO:0000256" key="11">
    <source>
        <dbReference type="SAM" id="MobiDB-lite"/>
    </source>
</evidence>
<evidence type="ECO:0000313" key="14">
    <source>
        <dbReference type="WBParaSite" id="maker-unitig_35201-snap-gene-0.2-mRNA-1"/>
    </source>
</evidence>
<dbReference type="PANTHER" id="PTHR18966">
    <property type="entry name" value="IONOTROPIC GLUTAMATE RECEPTOR"/>
    <property type="match status" value="1"/>
</dbReference>
<evidence type="ECO:0000256" key="8">
    <source>
        <dbReference type="ARBA" id="ARBA00023180"/>
    </source>
</evidence>
<dbReference type="SUPFAM" id="SSF53850">
    <property type="entry name" value="Periplasmic binding protein-like II"/>
    <property type="match status" value="1"/>
</dbReference>
<evidence type="ECO:0000256" key="4">
    <source>
        <dbReference type="ARBA" id="ARBA00022989"/>
    </source>
</evidence>
<keyword evidence="7" id="KW-0675">Receptor</keyword>
<dbReference type="Gene3D" id="3.40.50.2300">
    <property type="match status" value="2"/>
</dbReference>
<feature type="region of interest" description="Disordered" evidence="11">
    <location>
        <begin position="365"/>
        <end position="409"/>
    </location>
</feature>
<dbReference type="Gene3D" id="3.40.190.10">
    <property type="entry name" value="Periplasmic binding protein-like II"/>
    <property type="match status" value="2"/>
</dbReference>
<evidence type="ECO:0000256" key="10">
    <source>
        <dbReference type="ARBA" id="ARBA00023303"/>
    </source>
</evidence>
<protein>
    <submittedName>
        <fullName evidence="14">PBPe domain-containing protein</fullName>
    </submittedName>
</protein>
<evidence type="ECO:0000256" key="7">
    <source>
        <dbReference type="ARBA" id="ARBA00023170"/>
    </source>
</evidence>
<proteinExistence type="predicted"/>
<keyword evidence="2" id="KW-0813">Transport</keyword>
<keyword evidence="4" id="KW-1133">Transmembrane helix</keyword>
<evidence type="ECO:0000259" key="12">
    <source>
        <dbReference type="SMART" id="SM00079"/>
    </source>
</evidence>
<feature type="compositionally biased region" description="Polar residues" evidence="11">
    <location>
        <begin position="1223"/>
        <end position="1232"/>
    </location>
</feature>
<dbReference type="WBParaSite" id="maker-unitig_35201-snap-gene-0.2-mRNA-1">
    <property type="protein sequence ID" value="maker-unitig_35201-snap-gene-0.2-mRNA-1"/>
    <property type="gene ID" value="maker-unitig_35201-snap-gene-0.2"/>
</dbReference>
<feature type="region of interest" description="Disordered" evidence="11">
    <location>
        <begin position="1203"/>
        <end position="1281"/>
    </location>
</feature>
<evidence type="ECO:0000256" key="1">
    <source>
        <dbReference type="ARBA" id="ARBA00004141"/>
    </source>
</evidence>
<feature type="domain" description="Ionotropic glutamate receptor C-terminal" evidence="12">
    <location>
        <begin position="716"/>
        <end position="1055"/>
    </location>
</feature>
<feature type="compositionally biased region" description="Basic residues" evidence="11">
    <location>
        <begin position="365"/>
        <end position="374"/>
    </location>
</feature>
<keyword evidence="10" id="KW-0407">Ion channel</keyword>
<feature type="region of interest" description="Disordered" evidence="11">
    <location>
        <begin position="1139"/>
        <end position="1181"/>
    </location>
</feature>
<keyword evidence="3" id="KW-0812">Transmembrane</keyword>
<dbReference type="GO" id="GO:0016020">
    <property type="term" value="C:membrane"/>
    <property type="evidence" value="ECO:0007669"/>
    <property type="project" value="UniProtKB-SubCell"/>
</dbReference>
<evidence type="ECO:0000313" key="13">
    <source>
        <dbReference type="Proteomes" id="UP000095280"/>
    </source>
</evidence>
<dbReference type="InterPro" id="IPR001320">
    <property type="entry name" value="Iontro_rcpt_C"/>
</dbReference>
<dbReference type="InterPro" id="IPR015683">
    <property type="entry name" value="Ionotropic_Glu_rcpt"/>
</dbReference>
<feature type="compositionally biased region" description="Polar residues" evidence="11">
    <location>
        <begin position="102"/>
        <end position="117"/>
    </location>
</feature>
<keyword evidence="8" id="KW-0325">Glycoprotein</keyword>
<evidence type="ECO:0000256" key="6">
    <source>
        <dbReference type="ARBA" id="ARBA00023136"/>
    </source>
</evidence>
<organism evidence="13 14">
    <name type="scientific">Macrostomum lignano</name>
    <dbReference type="NCBI Taxonomy" id="282301"/>
    <lineage>
        <taxon>Eukaryota</taxon>
        <taxon>Metazoa</taxon>
        <taxon>Spiralia</taxon>
        <taxon>Lophotrochozoa</taxon>
        <taxon>Platyhelminthes</taxon>
        <taxon>Rhabditophora</taxon>
        <taxon>Macrostomorpha</taxon>
        <taxon>Macrostomida</taxon>
        <taxon>Macrostomidae</taxon>
        <taxon>Macrostomum</taxon>
    </lineage>
</organism>
<dbReference type="Proteomes" id="UP000095280">
    <property type="component" value="Unplaced"/>
</dbReference>
<evidence type="ECO:0000256" key="9">
    <source>
        <dbReference type="ARBA" id="ARBA00023286"/>
    </source>
</evidence>